<organism evidence="1 2">
    <name type="scientific">Halogeometricum limi</name>
    <dbReference type="NCBI Taxonomy" id="555875"/>
    <lineage>
        <taxon>Archaea</taxon>
        <taxon>Methanobacteriati</taxon>
        <taxon>Methanobacteriota</taxon>
        <taxon>Stenosarchaea group</taxon>
        <taxon>Halobacteria</taxon>
        <taxon>Halobacteriales</taxon>
        <taxon>Haloferacaceae</taxon>
        <taxon>Halogeometricum</taxon>
    </lineage>
</organism>
<accession>A0A1I6FUT9</accession>
<dbReference type="RefSeq" id="WP_089876177.1">
    <property type="nucleotide sequence ID" value="NZ_FOYS01000001.1"/>
</dbReference>
<sequence length="96" mass="10450">MTASAHNSSTALDLDVEEAWALHAALLSAIEDAVQDGDDPETAVSLLERLEDGDDFDSEELECLVETLRDYVEHRAPSRDRGPARNVISDIQTALA</sequence>
<dbReference type="InterPro" id="IPR057175">
    <property type="entry name" value="DUF7853"/>
</dbReference>
<evidence type="ECO:0000313" key="1">
    <source>
        <dbReference type="EMBL" id="SFR33700.1"/>
    </source>
</evidence>
<dbReference type="EMBL" id="FOYS01000001">
    <property type="protein sequence ID" value="SFR33700.1"/>
    <property type="molecule type" value="Genomic_DNA"/>
</dbReference>
<dbReference type="Pfam" id="PF25251">
    <property type="entry name" value="DUF7853"/>
    <property type="match status" value="1"/>
</dbReference>
<reference evidence="2" key="1">
    <citation type="submission" date="2016-10" db="EMBL/GenBank/DDBJ databases">
        <authorList>
            <person name="Varghese N."/>
            <person name="Submissions S."/>
        </authorList>
    </citation>
    <scope>NUCLEOTIDE SEQUENCE [LARGE SCALE GENOMIC DNA]</scope>
    <source>
        <strain evidence="2">CGMCC 1.8711</strain>
    </source>
</reference>
<proteinExistence type="predicted"/>
<name>A0A1I6FUT9_9EURY</name>
<protein>
    <submittedName>
        <fullName evidence="1">Uncharacterized protein</fullName>
    </submittedName>
</protein>
<dbReference type="OrthoDB" id="205738at2157"/>
<dbReference type="AlphaFoldDB" id="A0A1I6FUT9"/>
<dbReference type="Proteomes" id="UP000243250">
    <property type="component" value="Unassembled WGS sequence"/>
</dbReference>
<evidence type="ECO:0000313" key="2">
    <source>
        <dbReference type="Proteomes" id="UP000243250"/>
    </source>
</evidence>
<gene>
    <name evidence="1" type="ORF">SAMN04488124_0343</name>
</gene>
<keyword evidence="2" id="KW-1185">Reference proteome</keyword>